<evidence type="ECO:0000313" key="2">
    <source>
        <dbReference type="Proteomes" id="UP000559027"/>
    </source>
</evidence>
<proteinExistence type="predicted"/>
<accession>A0A8H5FZ68</accession>
<sequence length="91" mass="9527">MDAYTHLPDNFLTIFLNERTTPYTNFASSSNGSPAFIVDGCCATESGGADRAGFSLDATTIPVDDDSVFRGLLNVEVLALAFSAIAAGETT</sequence>
<keyword evidence="2" id="KW-1185">Reference proteome</keyword>
<gene>
    <name evidence="1" type="ORF">D9756_005334</name>
</gene>
<reference evidence="1 2" key="1">
    <citation type="journal article" date="2020" name="ISME J.">
        <title>Uncovering the hidden diversity of litter-decomposition mechanisms in mushroom-forming fungi.</title>
        <authorList>
            <person name="Floudas D."/>
            <person name="Bentzer J."/>
            <person name="Ahren D."/>
            <person name="Johansson T."/>
            <person name="Persson P."/>
            <person name="Tunlid A."/>
        </authorList>
    </citation>
    <scope>NUCLEOTIDE SEQUENCE [LARGE SCALE GENOMIC DNA]</scope>
    <source>
        <strain evidence="1 2">CBS 146.42</strain>
    </source>
</reference>
<comment type="caution">
    <text evidence="1">The sequence shown here is derived from an EMBL/GenBank/DDBJ whole genome shotgun (WGS) entry which is preliminary data.</text>
</comment>
<dbReference type="Proteomes" id="UP000559027">
    <property type="component" value="Unassembled WGS sequence"/>
</dbReference>
<name>A0A8H5FZ68_9AGAR</name>
<organism evidence="1 2">
    <name type="scientific">Leucocoprinus leucothites</name>
    <dbReference type="NCBI Taxonomy" id="201217"/>
    <lineage>
        <taxon>Eukaryota</taxon>
        <taxon>Fungi</taxon>
        <taxon>Dikarya</taxon>
        <taxon>Basidiomycota</taxon>
        <taxon>Agaricomycotina</taxon>
        <taxon>Agaricomycetes</taxon>
        <taxon>Agaricomycetidae</taxon>
        <taxon>Agaricales</taxon>
        <taxon>Agaricineae</taxon>
        <taxon>Agaricaceae</taxon>
        <taxon>Leucocoprinus</taxon>
    </lineage>
</organism>
<dbReference type="AlphaFoldDB" id="A0A8H5FZ68"/>
<dbReference type="EMBL" id="JAACJO010000008">
    <property type="protein sequence ID" value="KAF5354656.1"/>
    <property type="molecule type" value="Genomic_DNA"/>
</dbReference>
<evidence type="ECO:0000313" key="1">
    <source>
        <dbReference type="EMBL" id="KAF5354656.1"/>
    </source>
</evidence>
<protein>
    <submittedName>
        <fullName evidence="1">Uncharacterized protein</fullName>
    </submittedName>
</protein>